<dbReference type="InterPro" id="IPR001909">
    <property type="entry name" value="KRAB"/>
</dbReference>
<feature type="domain" description="KRAB" evidence="2">
    <location>
        <begin position="2"/>
        <end position="73"/>
    </location>
</feature>
<proteinExistence type="predicted"/>
<sequence>PVTFEDIAVHFSRQEWASLDVGQRQLYHAVMEDNYATLVSLYCALSKPQLIARMERGEEPCVPENPDPGRADLSLQLAAGPVATENCSEREWAPEQLVPGVLGCVSPSTTIAPLALAGHVPPSATAVPADPSQPTPSPSCPLSTCSREAVNLNQSVSPPPAAAGTRTG</sequence>
<organism evidence="3 4">
    <name type="scientific">Ceyx cyanopectus</name>
    <name type="common">Indigo-banded kingfisher</name>
    <dbReference type="NCBI Taxonomy" id="390723"/>
    <lineage>
        <taxon>Eukaryota</taxon>
        <taxon>Metazoa</taxon>
        <taxon>Chordata</taxon>
        <taxon>Craniata</taxon>
        <taxon>Vertebrata</taxon>
        <taxon>Euteleostomi</taxon>
        <taxon>Archelosauria</taxon>
        <taxon>Archosauria</taxon>
        <taxon>Dinosauria</taxon>
        <taxon>Saurischia</taxon>
        <taxon>Theropoda</taxon>
        <taxon>Coelurosauria</taxon>
        <taxon>Aves</taxon>
        <taxon>Neognathae</taxon>
        <taxon>Neoaves</taxon>
        <taxon>Telluraves</taxon>
        <taxon>Coraciimorphae</taxon>
        <taxon>Coraciiformes</taxon>
        <taxon>Alcedinidae</taxon>
        <taxon>Ceyx</taxon>
    </lineage>
</organism>
<dbReference type="Gene3D" id="6.10.140.140">
    <property type="match status" value="1"/>
</dbReference>
<dbReference type="SUPFAM" id="SSF109640">
    <property type="entry name" value="KRAB domain (Kruppel-associated box)"/>
    <property type="match status" value="1"/>
</dbReference>
<evidence type="ECO:0000256" key="1">
    <source>
        <dbReference type="SAM" id="MobiDB-lite"/>
    </source>
</evidence>
<dbReference type="CDD" id="cd07765">
    <property type="entry name" value="KRAB_A-box"/>
    <property type="match status" value="1"/>
</dbReference>
<evidence type="ECO:0000313" key="4">
    <source>
        <dbReference type="Proteomes" id="UP000586704"/>
    </source>
</evidence>
<evidence type="ECO:0000259" key="2">
    <source>
        <dbReference type="PROSITE" id="PS50805"/>
    </source>
</evidence>
<reference evidence="3 4" key="1">
    <citation type="submission" date="2020-02" db="EMBL/GenBank/DDBJ databases">
        <title>Bird 10,000 Genomes (B10K) Project - Family phase.</title>
        <authorList>
            <person name="Zhang G."/>
        </authorList>
    </citation>
    <scope>NUCLEOTIDE SEQUENCE [LARGE SCALE GENOMIC DNA]</scope>
    <source>
        <strain evidence="3">B10K-DU-013-51</strain>
        <tissue evidence="3">Mixed tissue sample</tissue>
    </source>
</reference>
<name>A0A7L4NJ52_9AVES</name>
<dbReference type="InterPro" id="IPR036051">
    <property type="entry name" value="KRAB_dom_sf"/>
</dbReference>
<evidence type="ECO:0000313" key="3">
    <source>
        <dbReference type="EMBL" id="NXY89155.1"/>
    </source>
</evidence>
<protein>
    <submittedName>
        <fullName evidence="3">ZN783 protein</fullName>
    </submittedName>
</protein>
<dbReference type="EMBL" id="VYZU01070381">
    <property type="protein sequence ID" value="NXY89155.1"/>
    <property type="molecule type" value="Genomic_DNA"/>
</dbReference>
<dbReference type="Pfam" id="PF01352">
    <property type="entry name" value="KRAB"/>
    <property type="match status" value="1"/>
</dbReference>
<dbReference type="Proteomes" id="UP000586704">
    <property type="component" value="Unassembled WGS sequence"/>
</dbReference>
<dbReference type="PANTHER" id="PTHR23232:SF118">
    <property type="entry name" value="ZINC FINGER PROTEIN 746"/>
    <property type="match status" value="1"/>
</dbReference>
<feature type="non-terminal residue" evidence="3">
    <location>
        <position position="1"/>
    </location>
</feature>
<dbReference type="InterPro" id="IPR050169">
    <property type="entry name" value="Krueppel_C2H2_ZnF"/>
</dbReference>
<accession>A0A7L4NJ52</accession>
<dbReference type="AlphaFoldDB" id="A0A7L4NJ52"/>
<feature type="non-terminal residue" evidence="3">
    <location>
        <position position="168"/>
    </location>
</feature>
<feature type="region of interest" description="Disordered" evidence="1">
    <location>
        <begin position="125"/>
        <end position="145"/>
    </location>
</feature>
<keyword evidence="4" id="KW-1185">Reference proteome</keyword>
<dbReference type="PANTHER" id="PTHR23232">
    <property type="entry name" value="KRAB DOMAIN C2H2 ZINC FINGER"/>
    <property type="match status" value="1"/>
</dbReference>
<dbReference type="PROSITE" id="PS50805">
    <property type="entry name" value="KRAB"/>
    <property type="match status" value="1"/>
</dbReference>
<dbReference type="SMART" id="SM00349">
    <property type="entry name" value="KRAB"/>
    <property type="match status" value="1"/>
</dbReference>
<comment type="caution">
    <text evidence="3">The sequence shown here is derived from an EMBL/GenBank/DDBJ whole genome shotgun (WGS) entry which is preliminary data.</text>
</comment>
<dbReference type="GO" id="GO:0006355">
    <property type="term" value="P:regulation of DNA-templated transcription"/>
    <property type="evidence" value="ECO:0007669"/>
    <property type="project" value="InterPro"/>
</dbReference>
<dbReference type="OrthoDB" id="9892686at2759"/>
<gene>
    <name evidence="3" type="primary">Znf783</name>
    <name evidence="3" type="ORF">CEYCYA_R12028</name>
</gene>